<evidence type="ECO:0000256" key="1">
    <source>
        <dbReference type="SAM" id="Phobius"/>
    </source>
</evidence>
<keyword evidence="1" id="KW-1133">Transmembrane helix</keyword>
<proteinExistence type="predicted"/>
<dbReference type="Proteomes" id="UP001174909">
    <property type="component" value="Unassembled WGS sequence"/>
</dbReference>
<comment type="caution">
    <text evidence="2">The sequence shown here is derived from an EMBL/GenBank/DDBJ whole genome shotgun (WGS) entry which is preliminary data.</text>
</comment>
<gene>
    <name evidence="2" type="ORF">GBAR_LOCUS6100</name>
</gene>
<protein>
    <submittedName>
        <fullName evidence="2">Uncharacterized protein</fullName>
    </submittedName>
</protein>
<sequence>MRFRVLQMHTAQERTRYKLLKQGKMTQDYRDAIMIGVGIVLFGVLTSTCEVLIVCLLCNRSLPCAKRLSRSKTRVTTENNPAYGVVVGVVHDMPPSVTISSPTEEALYAEIPN</sequence>
<organism evidence="2 3">
    <name type="scientific">Geodia barretti</name>
    <name type="common">Barrett's horny sponge</name>
    <dbReference type="NCBI Taxonomy" id="519541"/>
    <lineage>
        <taxon>Eukaryota</taxon>
        <taxon>Metazoa</taxon>
        <taxon>Porifera</taxon>
        <taxon>Demospongiae</taxon>
        <taxon>Heteroscleromorpha</taxon>
        <taxon>Tetractinellida</taxon>
        <taxon>Astrophorina</taxon>
        <taxon>Geodiidae</taxon>
        <taxon>Geodia</taxon>
    </lineage>
</organism>
<keyword evidence="1" id="KW-0472">Membrane</keyword>
<accession>A0AA35WBT8</accession>
<reference evidence="2" key="1">
    <citation type="submission" date="2023-03" db="EMBL/GenBank/DDBJ databases">
        <authorList>
            <person name="Steffen K."/>
            <person name="Cardenas P."/>
        </authorList>
    </citation>
    <scope>NUCLEOTIDE SEQUENCE</scope>
</reference>
<feature type="transmembrane region" description="Helical" evidence="1">
    <location>
        <begin position="32"/>
        <end position="58"/>
    </location>
</feature>
<dbReference type="AlphaFoldDB" id="A0AA35WBT8"/>
<keyword evidence="1" id="KW-0812">Transmembrane</keyword>
<keyword evidence="3" id="KW-1185">Reference proteome</keyword>
<dbReference type="EMBL" id="CASHTH010000916">
    <property type="protein sequence ID" value="CAI8009010.1"/>
    <property type="molecule type" value="Genomic_DNA"/>
</dbReference>
<evidence type="ECO:0000313" key="2">
    <source>
        <dbReference type="EMBL" id="CAI8009010.1"/>
    </source>
</evidence>
<evidence type="ECO:0000313" key="3">
    <source>
        <dbReference type="Proteomes" id="UP001174909"/>
    </source>
</evidence>
<name>A0AA35WBT8_GEOBA</name>